<dbReference type="InterPro" id="IPR012337">
    <property type="entry name" value="RNaseH-like_sf"/>
</dbReference>
<dbReference type="EMBL" id="FAOO01000021">
    <property type="protein sequence ID" value="CUU08419.1"/>
    <property type="molecule type" value="Genomic_DNA"/>
</dbReference>
<dbReference type="GO" id="GO:0003676">
    <property type="term" value="F:nucleic acid binding"/>
    <property type="evidence" value="ECO:0007669"/>
    <property type="project" value="InterPro"/>
</dbReference>
<evidence type="ECO:0000313" key="3">
    <source>
        <dbReference type="Proteomes" id="UP000320623"/>
    </source>
</evidence>
<feature type="domain" description="Predicted 3'-5' exonuclease PolB-like" evidence="1">
    <location>
        <begin position="89"/>
        <end position="243"/>
    </location>
</feature>
<proteinExistence type="predicted"/>
<sequence length="256" mass="30499">MKSRVIFDIETSGFPIEDFDEAQYEYLMKFVEEEETEERRERERAKVIERLNLYPLTAQVVAIGMLNVDSSQGVVLYQSDEVETWEIEIEKILNIYASENSRKDKVKVKFIPGTEKEIIERFWEYISRFEIFITFNGRGFDCPFLMLRSAILGIKPSRDLMEYNRLRREPHIDLLDEFTFFGMMRKFSLDFYCKVFGIESPKSHGITGHDINRLFSEGKFRDIAQYCMYDLIAEAELFFRWEQFLNPRNIANERGL</sequence>
<dbReference type="Proteomes" id="UP000320623">
    <property type="component" value="Unassembled WGS sequence"/>
</dbReference>
<dbReference type="SUPFAM" id="SSF53098">
    <property type="entry name" value="Ribonuclease H-like"/>
    <property type="match status" value="1"/>
</dbReference>
<dbReference type="Gene3D" id="3.30.420.10">
    <property type="entry name" value="Ribonuclease H-like superfamily/Ribonuclease H"/>
    <property type="match status" value="1"/>
</dbReference>
<reference evidence="3" key="1">
    <citation type="submission" date="2015-11" db="EMBL/GenBank/DDBJ databases">
        <authorList>
            <person name="Varghese N."/>
        </authorList>
    </citation>
    <scope>NUCLEOTIDE SEQUENCE [LARGE SCALE GENOMIC DNA]</scope>
</reference>
<dbReference type="RefSeq" id="WP_140945796.1">
    <property type="nucleotide sequence ID" value="NZ_FAOO01000021.1"/>
</dbReference>
<dbReference type="OrthoDB" id="9773351at2"/>
<keyword evidence="3" id="KW-1185">Reference proteome</keyword>
<evidence type="ECO:0000259" key="1">
    <source>
        <dbReference type="Pfam" id="PF10108"/>
    </source>
</evidence>
<protein>
    <recommendedName>
        <fullName evidence="1">Predicted 3'-5' exonuclease PolB-like domain-containing protein</fullName>
    </recommendedName>
</protein>
<dbReference type="InterPro" id="IPR036397">
    <property type="entry name" value="RNaseH_sf"/>
</dbReference>
<evidence type="ECO:0000313" key="2">
    <source>
        <dbReference type="EMBL" id="CUU08419.1"/>
    </source>
</evidence>
<organism evidence="2 3">
    <name type="scientific">Candidatus Thermokryptus mobilis</name>
    <dbReference type="NCBI Taxonomy" id="1643428"/>
    <lineage>
        <taxon>Bacteria</taxon>
        <taxon>Pseudomonadati</taxon>
        <taxon>Candidatus Kryptoniota</taxon>
        <taxon>Candidatus Thermokryptus</taxon>
    </lineage>
</organism>
<dbReference type="Pfam" id="PF10108">
    <property type="entry name" value="DNA_pol_B_exo2"/>
    <property type="match status" value="1"/>
</dbReference>
<accession>A0A0S4NDD3</accession>
<dbReference type="AlphaFoldDB" id="A0A0S4NDD3"/>
<dbReference type="InterPro" id="IPR019288">
    <property type="entry name" value="3'-5'_exonuclease_PolB-like"/>
</dbReference>
<gene>
    <name evidence="2" type="ORF">JGI1_02082</name>
</gene>
<dbReference type="STRING" id="1643428.GCA_001442855_02040"/>
<name>A0A0S4NDD3_9BACT</name>